<comment type="similarity">
    <text evidence="1">Belongs to the glycosyl hydrolase 16 family.</text>
</comment>
<gene>
    <name evidence="4" type="ORF">ABR189_29320</name>
</gene>
<proteinExistence type="inferred from homology"/>
<feature type="signal peptide" evidence="2">
    <location>
        <begin position="1"/>
        <end position="20"/>
    </location>
</feature>
<dbReference type="PANTHER" id="PTHR10963:SF55">
    <property type="entry name" value="GLYCOSIDE HYDROLASE FAMILY 16 PROTEIN"/>
    <property type="match status" value="1"/>
</dbReference>
<keyword evidence="4" id="KW-0378">Hydrolase</keyword>
<dbReference type="Gene3D" id="2.60.120.200">
    <property type="match status" value="1"/>
</dbReference>
<feature type="domain" description="GH16" evidence="3">
    <location>
        <begin position="24"/>
        <end position="277"/>
    </location>
</feature>
<dbReference type="CDD" id="cd08023">
    <property type="entry name" value="GH16_laminarinase_like"/>
    <property type="match status" value="1"/>
</dbReference>
<name>A0ABV2TEQ9_9BACT</name>
<keyword evidence="2" id="KW-0732">Signal</keyword>
<feature type="chain" id="PRO_5045335563" evidence="2">
    <location>
        <begin position="21"/>
        <end position="277"/>
    </location>
</feature>
<dbReference type="RefSeq" id="WP_354664090.1">
    <property type="nucleotide sequence ID" value="NZ_JBEXAC010000004.1"/>
</dbReference>
<dbReference type="InterPro" id="IPR000757">
    <property type="entry name" value="Beta-glucanase-like"/>
</dbReference>
<protein>
    <submittedName>
        <fullName evidence="4">Glycoside hydrolase family 16 protein</fullName>
    </submittedName>
</protein>
<dbReference type="EMBL" id="JBEXAC010000004">
    <property type="protein sequence ID" value="MET7001518.1"/>
    <property type="molecule type" value="Genomic_DNA"/>
</dbReference>
<keyword evidence="5" id="KW-1185">Reference proteome</keyword>
<dbReference type="PANTHER" id="PTHR10963">
    <property type="entry name" value="GLYCOSYL HYDROLASE-RELATED"/>
    <property type="match status" value="1"/>
</dbReference>
<dbReference type="InterPro" id="IPR050546">
    <property type="entry name" value="Glycosyl_Hydrlase_16"/>
</dbReference>
<evidence type="ECO:0000313" key="4">
    <source>
        <dbReference type="EMBL" id="MET7001518.1"/>
    </source>
</evidence>
<evidence type="ECO:0000256" key="2">
    <source>
        <dbReference type="SAM" id="SignalP"/>
    </source>
</evidence>
<evidence type="ECO:0000313" key="5">
    <source>
        <dbReference type="Proteomes" id="UP001549749"/>
    </source>
</evidence>
<dbReference type="GO" id="GO:0016787">
    <property type="term" value="F:hydrolase activity"/>
    <property type="evidence" value="ECO:0007669"/>
    <property type="project" value="UniProtKB-KW"/>
</dbReference>
<organism evidence="4 5">
    <name type="scientific">Chitinophaga defluvii</name>
    <dbReference type="NCBI Taxonomy" id="3163343"/>
    <lineage>
        <taxon>Bacteria</taxon>
        <taxon>Pseudomonadati</taxon>
        <taxon>Bacteroidota</taxon>
        <taxon>Chitinophagia</taxon>
        <taxon>Chitinophagales</taxon>
        <taxon>Chitinophagaceae</taxon>
        <taxon>Chitinophaga</taxon>
    </lineage>
</organism>
<dbReference type="InterPro" id="IPR013320">
    <property type="entry name" value="ConA-like_dom_sf"/>
</dbReference>
<accession>A0ABV2TEQ9</accession>
<dbReference type="SUPFAM" id="SSF49899">
    <property type="entry name" value="Concanavalin A-like lectins/glucanases"/>
    <property type="match status" value="1"/>
</dbReference>
<evidence type="ECO:0000256" key="1">
    <source>
        <dbReference type="ARBA" id="ARBA00006865"/>
    </source>
</evidence>
<evidence type="ECO:0000259" key="3">
    <source>
        <dbReference type="PROSITE" id="PS51762"/>
    </source>
</evidence>
<dbReference type="PROSITE" id="PS51762">
    <property type="entry name" value="GH16_2"/>
    <property type="match status" value="1"/>
</dbReference>
<reference evidence="4 5" key="1">
    <citation type="submission" date="2024-06" db="EMBL/GenBank/DDBJ databases">
        <title>Chitinophaga defluvii sp. nov., isolated from municipal sewage.</title>
        <authorList>
            <person name="Zhang L."/>
        </authorList>
    </citation>
    <scope>NUCLEOTIDE SEQUENCE [LARGE SCALE GENOMIC DNA]</scope>
    <source>
        <strain evidence="4 5">H8</strain>
    </source>
</reference>
<comment type="caution">
    <text evidence="4">The sequence shown here is derived from an EMBL/GenBank/DDBJ whole genome shotgun (WGS) entry which is preliminary data.</text>
</comment>
<dbReference type="Pfam" id="PF00722">
    <property type="entry name" value="Glyco_hydro_16"/>
    <property type="match status" value="1"/>
</dbReference>
<sequence>MKYAIVLLLSGLCICNVVSAQQKKGWKLIWQEEFNYTGLPDTSKWGYEVGHVRNNEAQYYTQARKENIQVGNGVLTIRGIKENYPNAAYRAGATYWSQQDSLAGYTSASINTDNKFTVTYGRIEVKAKLPQGGGIWPAIWMLGADRSNGGWPMTGEIDIMEFIGKEPNNIYGTIHYAKPDGKSHTSSGNHIAVPDLHPGFHIYAIEWDEQKIDIFCDDSMYHRFNIDAANRTTDNPFRKPFYLLLNLAIGGAWPGPIDDKLLPQEFVVDYVRVYQKK</sequence>
<dbReference type="Proteomes" id="UP001549749">
    <property type="component" value="Unassembled WGS sequence"/>
</dbReference>